<feature type="chain" id="PRO_5009111294" description="Phosphomutase-like protein 3" evidence="1">
    <location>
        <begin position="20"/>
        <end position="327"/>
    </location>
</feature>
<keyword evidence="4" id="KW-1185">Reference proteome</keyword>
<evidence type="ECO:0000313" key="2">
    <source>
        <dbReference type="CGD" id="CAL0000197028"/>
    </source>
</evidence>
<gene>
    <name evidence="3" type="ordered locus">CAALFM_CR10200WA</name>
    <name evidence="2" type="ordered locus">orf19.7596</name>
</gene>
<name>A0A1D8PU57_CANAL</name>
<evidence type="ECO:0000313" key="3">
    <source>
        <dbReference type="EMBL" id="AOW31671.1"/>
    </source>
</evidence>
<feature type="signal peptide" evidence="1">
    <location>
        <begin position="1"/>
        <end position="19"/>
    </location>
</feature>
<dbReference type="VEuPathDB" id="FungiDB:CR_10200W_A"/>
<dbReference type="EMBL" id="CP017630">
    <property type="protein sequence ID" value="AOW31671.1"/>
    <property type="molecule type" value="Genomic_DNA"/>
</dbReference>
<dbReference type="InterPro" id="IPR050275">
    <property type="entry name" value="PGM_Phosphatase"/>
</dbReference>
<dbReference type="GO" id="GO:0005737">
    <property type="term" value="C:cytoplasm"/>
    <property type="evidence" value="ECO:0000318"/>
    <property type="project" value="GO_Central"/>
</dbReference>
<dbReference type="RefSeq" id="XP_719358.1">
    <property type="nucleotide sequence ID" value="XM_714265.1"/>
</dbReference>
<keyword evidence="1" id="KW-0732">Signal</keyword>
<dbReference type="GO" id="GO:0016791">
    <property type="term" value="F:phosphatase activity"/>
    <property type="evidence" value="ECO:0000318"/>
    <property type="project" value="GO_Central"/>
</dbReference>
<evidence type="ECO:0000256" key="1">
    <source>
        <dbReference type="SAM" id="SignalP"/>
    </source>
</evidence>
<dbReference type="KEGG" id="cal:CAALFM_CR10200WA"/>
<dbReference type="InterPro" id="IPR013078">
    <property type="entry name" value="His_Pase_superF_clade-1"/>
</dbReference>
<dbReference type="InterPro" id="IPR029033">
    <property type="entry name" value="His_PPase_superfam"/>
</dbReference>
<sequence>MVQTNLAMLVPFLIATTLAFPQVILASSSYELPKFTSSSKYFGQSDTDIDVSKVNVSDNFGLINKYSWKDVIDSLSDNEKLFYIQRHGEGWHNIAPQNFSSADWDCYWQLQPGRDGVVWEDAELTPNGVQQIEKLSHQIQTTKNLPWPVKYFTSPLRRTLQTWELTWKDLKHETPLIKELARETYGIQTESKRHNKTYIHTNWPIFEFEKGFTEDDELWKPNKRETGQHRKYRAAALLTGIFDQTSTDDKVISLVSHSGLIGSILEVVGHRDYPIATGSLIPVIIHKKKKKTITYDLDKPDKTYADICPSPPASISGAPSHYSTIAE</sequence>
<organism evidence="3 4">
    <name type="scientific">Candida albicans (strain SC5314 / ATCC MYA-2876)</name>
    <name type="common">Yeast</name>
    <dbReference type="NCBI Taxonomy" id="237561"/>
    <lineage>
        <taxon>Eukaryota</taxon>
        <taxon>Fungi</taxon>
        <taxon>Dikarya</taxon>
        <taxon>Ascomycota</taxon>
        <taxon>Saccharomycotina</taxon>
        <taxon>Pichiomycetes</taxon>
        <taxon>Debaryomycetaceae</taxon>
        <taxon>Candida/Lodderomyces clade</taxon>
        <taxon>Candida</taxon>
    </lineage>
</organism>
<dbReference type="PANTHER" id="PTHR48100">
    <property type="entry name" value="BROAD-SPECIFICITY PHOSPHATASE YOR283W-RELATED"/>
    <property type="match status" value="1"/>
</dbReference>
<dbReference type="OrthoDB" id="496981at2759"/>
<reference evidence="3 4" key="3">
    <citation type="journal article" date="2013" name="Genome Biol.">
        <title>Assembly of a phased diploid Candida albicans genome facilitates allele-specific measurements and provides a simple model for repeat and indel structure.</title>
        <authorList>
            <person name="Muzzey D."/>
            <person name="Schwartz K."/>
            <person name="Weissman J.S."/>
            <person name="Sherlock G."/>
        </authorList>
    </citation>
    <scope>NUCLEOTIDE SEQUENCE [LARGE SCALE GENOMIC DNA]</scope>
    <source>
        <strain evidence="4">SC5314 / ATCC MYA-2876</strain>
    </source>
</reference>
<dbReference type="PANTHER" id="PTHR48100:SF1">
    <property type="entry name" value="HISTIDINE PHOSPHATASE FAMILY PROTEIN-RELATED"/>
    <property type="match status" value="1"/>
</dbReference>
<dbReference type="Pfam" id="PF00300">
    <property type="entry name" value="His_Phos_1"/>
    <property type="match status" value="1"/>
</dbReference>
<proteinExistence type="predicted"/>
<dbReference type="Proteomes" id="UP000000559">
    <property type="component" value="Chromosome R"/>
</dbReference>
<dbReference type="SMR" id="A0A1D8PU57"/>
<dbReference type="InParanoid" id="A0A1D8PU57"/>
<dbReference type="CDD" id="cd07067">
    <property type="entry name" value="HP_PGM_like"/>
    <property type="match status" value="1"/>
</dbReference>
<protein>
    <recommendedName>
        <fullName evidence="5">Phosphomutase-like protein 3</fullName>
    </recommendedName>
</protein>
<evidence type="ECO:0000313" key="4">
    <source>
        <dbReference type="Proteomes" id="UP000000559"/>
    </source>
</evidence>
<dbReference type="CGD" id="CAL0000197028">
    <property type="gene designation" value="orf19.7596"/>
</dbReference>
<accession>A0A1D8PU57</accession>
<dbReference type="GeneID" id="3638919"/>
<dbReference type="OMA" id="TCDHRRS"/>
<reference evidence="3 4" key="2">
    <citation type="journal article" date="2007" name="Genome Biol.">
        <title>Assembly of the Candida albicans genome into sixteen supercontigs aligned on the eight chromosomes.</title>
        <authorList>
            <person name="van het Hoog M."/>
            <person name="Rast T.J."/>
            <person name="Martchenko M."/>
            <person name="Grindle S."/>
            <person name="Dignard D."/>
            <person name="Hogues H."/>
            <person name="Cuomo C."/>
            <person name="Berriman M."/>
            <person name="Scherer S."/>
            <person name="Magee B.B."/>
            <person name="Whiteway M."/>
            <person name="Chibana H."/>
            <person name="Nantel A."/>
            <person name="Magee P.T."/>
        </authorList>
    </citation>
    <scope>GENOME REANNOTATION</scope>
    <source>
        <strain evidence="4">SC5314 / ATCC MYA-2876</strain>
    </source>
</reference>
<reference evidence="3 4" key="1">
    <citation type="journal article" date="2004" name="Proc. Natl. Acad. Sci. U.S.A.">
        <title>The diploid genome sequence of Candida albicans.</title>
        <authorList>
            <person name="Jones T."/>
            <person name="Federspiel N.A."/>
            <person name="Chibana H."/>
            <person name="Dungan J."/>
            <person name="Kalman S."/>
            <person name="Magee B.B."/>
            <person name="Newport G."/>
            <person name="Thorstenson Y.R."/>
            <person name="Agabian N."/>
            <person name="Magee P.T."/>
            <person name="Davis R.W."/>
            <person name="Scherer S."/>
        </authorList>
    </citation>
    <scope>NUCLEOTIDE SEQUENCE [LARGE SCALE GENOMIC DNA]</scope>
    <source>
        <strain evidence="4">SC5314 / ATCC MYA-2876</strain>
    </source>
</reference>
<dbReference type="Gene3D" id="3.40.50.1240">
    <property type="entry name" value="Phosphoglycerate mutase-like"/>
    <property type="match status" value="1"/>
</dbReference>
<dbReference type="SUPFAM" id="SSF53254">
    <property type="entry name" value="Phosphoglycerate mutase-like"/>
    <property type="match status" value="1"/>
</dbReference>
<evidence type="ECO:0008006" key="5">
    <source>
        <dbReference type="Google" id="ProtNLM"/>
    </source>
</evidence>
<dbReference type="eggNOG" id="KOG4754">
    <property type="taxonomic scope" value="Eukaryota"/>
</dbReference>
<dbReference type="AlphaFoldDB" id="A0A1D8PU57"/>